<proteinExistence type="predicted"/>
<dbReference type="RefSeq" id="WP_035259149.1">
    <property type="nucleotide sequence ID" value="NZ_JFKE01000004.1"/>
</dbReference>
<evidence type="ECO:0008006" key="3">
    <source>
        <dbReference type="Google" id="ProtNLM"/>
    </source>
</evidence>
<comment type="caution">
    <text evidence="1">The sequence shown here is derived from an EMBL/GenBank/DDBJ whole genome shotgun (WGS) entry which is preliminary data.</text>
</comment>
<protein>
    <recommendedName>
        <fullName evidence="3">Lipocalin-like domain-containing protein</fullName>
    </recommendedName>
</protein>
<dbReference type="AlphaFoldDB" id="A0A037ZH05"/>
<organism evidence="1 2">
    <name type="scientific">Actibacterium mucosum KCTC 23349</name>
    <dbReference type="NCBI Taxonomy" id="1454373"/>
    <lineage>
        <taxon>Bacteria</taxon>
        <taxon>Pseudomonadati</taxon>
        <taxon>Pseudomonadota</taxon>
        <taxon>Alphaproteobacteria</taxon>
        <taxon>Rhodobacterales</taxon>
        <taxon>Roseobacteraceae</taxon>
        <taxon>Actibacterium</taxon>
    </lineage>
</organism>
<dbReference type="STRING" id="1454373.ACMU_11880"/>
<gene>
    <name evidence="1" type="ORF">ACMU_11880</name>
</gene>
<keyword evidence="2" id="KW-1185">Reference proteome</keyword>
<accession>A0A037ZH05</accession>
<evidence type="ECO:0000313" key="2">
    <source>
        <dbReference type="Proteomes" id="UP000026249"/>
    </source>
</evidence>
<reference evidence="1 2" key="1">
    <citation type="submission" date="2014-03" db="EMBL/GenBank/DDBJ databases">
        <title>Draft Genome Sequence of Actibacterium mucosum KCTC 23349, a Marine Alphaproteobacterium with Complex Ionic Requirements Isolated from Mediterranean Seawater at Malvarrosa Beach, Valencia, Spain.</title>
        <authorList>
            <person name="Arahal D.R."/>
            <person name="Shao Z."/>
            <person name="Lai Q."/>
            <person name="Pujalte M.J."/>
        </authorList>
    </citation>
    <scope>NUCLEOTIDE SEQUENCE [LARGE SCALE GENOMIC DNA]</scope>
    <source>
        <strain evidence="1 2">KCTC 23349</strain>
    </source>
</reference>
<name>A0A037ZH05_9RHOB</name>
<dbReference type="Proteomes" id="UP000026249">
    <property type="component" value="Unassembled WGS sequence"/>
</dbReference>
<sequence length="133" mass="14820">MALWAGKWTMIPSLSFYDHGSAPLWGRYAIAQHQDSVRFEIAWQPVSGDEMQIAFSGPLGPRHAVTDIPGITHAQYTAESDHVLISRAFDGETERAYAARRVADDGQLMAVRQRNTLPDGSVSQIFQVYRRSG</sequence>
<evidence type="ECO:0000313" key="1">
    <source>
        <dbReference type="EMBL" id="KAJ55388.1"/>
    </source>
</evidence>
<dbReference type="EMBL" id="JFKE01000004">
    <property type="protein sequence ID" value="KAJ55388.1"/>
    <property type="molecule type" value="Genomic_DNA"/>
</dbReference>